<dbReference type="InterPro" id="IPR003383">
    <property type="entry name" value="Circovirus_capsid"/>
</dbReference>
<proteinExistence type="inferred from homology"/>
<keyword evidence="5" id="KW-0945">Host-virus interaction</keyword>
<evidence type="ECO:0000313" key="8">
    <source>
        <dbReference type="EMBL" id="AXQ66154.1"/>
    </source>
</evidence>
<evidence type="ECO:0000256" key="2">
    <source>
        <dbReference type="ARBA" id="ARBA00022431"/>
    </source>
</evidence>
<dbReference type="GO" id="GO:0019062">
    <property type="term" value="P:virion attachment to host cell"/>
    <property type="evidence" value="ECO:0007669"/>
    <property type="project" value="UniProtKB-KW"/>
</dbReference>
<dbReference type="GO" id="GO:0039615">
    <property type="term" value="C:T=1 icosahedral viral capsid"/>
    <property type="evidence" value="ECO:0007669"/>
    <property type="project" value="UniProtKB-KW"/>
</dbReference>
<dbReference type="GO" id="GO:0043657">
    <property type="term" value="C:host cell"/>
    <property type="evidence" value="ECO:0007669"/>
    <property type="project" value="GOC"/>
</dbReference>
<keyword evidence="9" id="KW-1185">Reference proteome</keyword>
<evidence type="ECO:0000256" key="5">
    <source>
        <dbReference type="ARBA" id="ARBA00022804"/>
    </source>
</evidence>
<dbReference type="EMBL" id="MH649090">
    <property type="protein sequence ID" value="AXQ66154.1"/>
    <property type="molecule type" value="Genomic_DNA"/>
</dbReference>
<keyword evidence="4" id="KW-1162">Viral penetration into host cytoplasm</keyword>
<evidence type="ECO:0000256" key="7">
    <source>
        <dbReference type="ARBA" id="ARBA00046863"/>
    </source>
</evidence>
<reference evidence="8 9" key="1">
    <citation type="submission" date="2018-07" db="EMBL/GenBank/DDBJ databases">
        <title>Uncovering a Universe of Circular DNA Viruses in Animal Metagenomes.</title>
        <authorList>
            <person name="Tisza M."/>
            <person name="Buck C."/>
            <person name="Pastrana D."/>
            <person name="Welch N."/>
            <person name="Peretti A."/>
        </authorList>
    </citation>
    <scope>NUCLEOTIDE SEQUENCE [LARGE SCALE GENOMIC DNA]</scope>
    <source>
        <strain evidence="8">Ctfb748</strain>
    </source>
</reference>
<keyword evidence="2" id="KW-1140">T=1 icosahedral capsid protein</keyword>
<dbReference type="GO" id="GO:0075732">
    <property type="term" value="P:viral penetration into host nucleus"/>
    <property type="evidence" value="ECO:0007669"/>
    <property type="project" value="UniProtKB-KW"/>
</dbReference>
<name>A0A385E334_9VIRU</name>
<accession>A0A385E334</accession>
<keyword evidence="2" id="KW-0946">Virion</keyword>
<dbReference type="GO" id="GO:0075509">
    <property type="term" value="P:endocytosis involved in viral entry into host cell"/>
    <property type="evidence" value="ECO:0007669"/>
    <property type="project" value="UniProtKB-KW"/>
</dbReference>
<keyword evidence="5" id="KW-1160">Virus entry into host cell</keyword>
<dbReference type="Gene3D" id="2.60.120.950">
    <property type="entry name" value="Circovirus capsid protein"/>
    <property type="match status" value="1"/>
</dbReference>
<evidence type="ECO:0000256" key="1">
    <source>
        <dbReference type="ARBA" id="ARBA00010301"/>
    </source>
</evidence>
<keyword evidence="2" id="KW-0167">Capsid protein</keyword>
<sequence length="244" mass="28141">MYGSLASRYFRRRPGRYASYRTKGLRRFRYRGPRLRRRTKNIRSANRAITTVHRIEQYNGGTGQYAIDLISGTLDVHKHVAPMVSEFPGTGPFKALYHQFRVLKVILEFFPVNQQGRYNTFDTTEPADLYTPTLYTAVNRTSANFADNITKICSVNSMRSVTAGRYMKRVFTPCTLDQVFESSVTTGYNPEFKQWLSTEDTATPNFGMDVLLSSTDSPKQSFKYKMRTTIVCQWKNRQPNTQLS</sequence>
<dbReference type="Proteomes" id="UP000278895">
    <property type="component" value="Segment"/>
</dbReference>
<comment type="subunit">
    <text evidence="7">Homomultimer. Assembles in the nucleus, presumably in an immature form, then migrates to the cytoplasm once assembled as mature virion. Interacts with Rep; this interaction relocates Rep into the nucleus.</text>
</comment>
<protein>
    <submittedName>
        <fullName evidence="8">Capsid protein</fullName>
    </submittedName>
</protein>
<dbReference type="Pfam" id="PF02443">
    <property type="entry name" value="Circo_capsid"/>
    <property type="match status" value="1"/>
</dbReference>
<evidence type="ECO:0000256" key="3">
    <source>
        <dbReference type="ARBA" id="ARBA00022524"/>
    </source>
</evidence>
<evidence type="ECO:0000256" key="4">
    <source>
        <dbReference type="ARBA" id="ARBA00022595"/>
    </source>
</evidence>
<keyword evidence="6" id="KW-1164">Virus endocytosis by host</keyword>
<organism evidence="8 9">
    <name type="scientific">Cressdnaviricota sp</name>
    <dbReference type="NCBI Taxonomy" id="2748378"/>
    <lineage>
        <taxon>Viruses</taxon>
        <taxon>Monodnaviria</taxon>
        <taxon>Shotokuvirae</taxon>
        <taxon>Cressdnaviricota</taxon>
    </lineage>
</organism>
<evidence type="ECO:0000313" key="9">
    <source>
        <dbReference type="Proteomes" id="UP000278895"/>
    </source>
</evidence>
<keyword evidence="3" id="KW-1163">Viral penetration into host nucleus</keyword>
<comment type="similarity">
    <text evidence="1">Belongs to the circoviridae capsid protein family.</text>
</comment>
<dbReference type="GO" id="GO:0019069">
    <property type="term" value="P:viral capsid assembly"/>
    <property type="evidence" value="ECO:0007669"/>
    <property type="project" value="InterPro"/>
</dbReference>
<dbReference type="InterPro" id="IPR038652">
    <property type="entry name" value="Circovirus_capsid_sf"/>
</dbReference>
<keyword evidence="5" id="KW-1161">Viral attachment to host cell</keyword>
<evidence type="ECO:0000256" key="6">
    <source>
        <dbReference type="ARBA" id="ARBA00022890"/>
    </source>
</evidence>